<protein>
    <submittedName>
        <fullName evidence="1">Uncharacterized protein</fullName>
    </submittedName>
</protein>
<sequence length="157" mass="17185">MCIFDTEEMLIRCDDVPVPLSTLPPTALGVKEDCFADGGTGISMRHQNVADASLPRFPSTSPSRKYRAPIWSDSTRLVGNGDPHQNYRYMQISQNIACGTAPSFFVGYQNTKSFTTSWPASSANVSWISGGFAVTKTWSTGNSYTCTAGRHETVCIW</sequence>
<dbReference type="AlphaFoldDB" id="A0A0U5C142"/>
<dbReference type="Proteomes" id="UP000054771">
    <property type="component" value="Unassembled WGS sequence"/>
</dbReference>
<evidence type="ECO:0000313" key="1">
    <source>
        <dbReference type="EMBL" id="CEL00858.1"/>
    </source>
</evidence>
<name>A0A0U5C142_ASPCI</name>
<dbReference type="OrthoDB" id="3641682at2759"/>
<gene>
    <name evidence="1" type="ORF">ASPCAL00452</name>
</gene>
<reference evidence="2" key="1">
    <citation type="journal article" date="2016" name="Genome Announc.">
        <title>Draft genome sequences of fungus Aspergillus calidoustus.</title>
        <authorList>
            <person name="Horn F."/>
            <person name="Linde J."/>
            <person name="Mattern D.J."/>
            <person name="Walther G."/>
            <person name="Guthke R."/>
            <person name="Scherlach K."/>
            <person name="Martin K."/>
            <person name="Brakhage A.A."/>
            <person name="Petzke L."/>
            <person name="Valiante V."/>
        </authorList>
    </citation>
    <scope>NUCLEOTIDE SEQUENCE [LARGE SCALE GENOMIC DNA]</scope>
    <source>
        <strain evidence="2">SF006504</strain>
    </source>
</reference>
<proteinExistence type="predicted"/>
<keyword evidence="2" id="KW-1185">Reference proteome</keyword>
<organism evidence="1 2">
    <name type="scientific">Aspergillus calidoustus</name>
    <dbReference type="NCBI Taxonomy" id="454130"/>
    <lineage>
        <taxon>Eukaryota</taxon>
        <taxon>Fungi</taxon>
        <taxon>Dikarya</taxon>
        <taxon>Ascomycota</taxon>
        <taxon>Pezizomycotina</taxon>
        <taxon>Eurotiomycetes</taxon>
        <taxon>Eurotiomycetidae</taxon>
        <taxon>Eurotiales</taxon>
        <taxon>Aspergillaceae</taxon>
        <taxon>Aspergillus</taxon>
        <taxon>Aspergillus subgen. Nidulantes</taxon>
    </lineage>
</organism>
<accession>A0A0U5C142</accession>
<evidence type="ECO:0000313" key="2">
    <source>
        <dbReference type="Proteomes" id="UP000054771"/>
    </source>
</evidence>
<dbReference type="EMBL" id="CDMC01000001">
    <property type="protein sequence ID" value="CEL00858.1"/>
    <property type="molecule type" value="Genomic_DNA"/>
</dbReference>